<accession>A0A2G5EF21</accession>
<evidence type="ECO:0000256" key="5">
    <source>
        <dbReference type="ARBA" id="ARBA00023242"/>
    </source>
</evidence>
<keyword evidence="12" id="KW-1185">Reference proteome</keyword>
<comment type="similarity">
    <text evidence="2">Belongs to the ARR-like family.</text>
</comment>
<dbReference type="PROSITE" id="PS51017">
    <property type="entry name" value="CCT"/>
    <property type="match status" value="1"/>
</dbReference>
<keyword evidence="3" id="KW-0902">Two-component regulatory system</keyword>
<evidence type="ECO:0000313" key="12">
    <source>
        <dbReference type="Proteomes" id="UP000230069"/>
    </source>
</evidence>
<dbReference type="GO" id="GO:0000160">
    <property type="term" value="P:phosphorelay signal transduction system"/>
    <property type="evidence" value="ECO:0007669"/>
    <property type="project" value="UniProtKB-KW"/>
</dbReference>
<dbReference type="InterPro" id="IPR011006">
    <property type="entry name" value="CheY-like_superfamily"/>
</dbReference>
<organism evidence="11 12">
    <name type="scientific">Aquilegia coerulea</name>
    <name type="common">Rocky mountain columbine</name>
    <dbReference type="NCBI Taxonomy" id="218851"/>
    <lineage>
        <taxon>Eukaryota</taxon>
        <taxon>Viridiplantae</taxon>
        <taxon>Streptophyta</taxon>
        <taxon>Embryophyta</taxon>
        <taxon>Tracheophyta</taxon>
        <taxon>Spermatophyta</taxon>
        <taxon>Magnoliopsida</taxon>
        <taxon>Ranunculales</taxon>
        <taxon>Ranunculaceae</taxon>
        <taxon>Thalictroideae</taxon>
        <taxon>Aquilegia</taxon>
    </lineage>
</organism>
<dbReference type="SUPFAM" id="SSF52172">
    <property type="entry name" value="CheY-like"/>
    <property type="match status" value="1"/>
</dbReference>
<dbReference type="EMBL" id="KZ305026">
    <property type="protein sequence ID" value="PIA54365.1"/>
    <property type="molecule type" value="Genomic_DNA"/>
</dbReference>
<comment type="caution">
    <text evidence="6">Lacks conserved residue(s) required for the propagation of feature annotation.</text>
</comment>
<evidence type="ECO:0000256" key="4">
    <source>
        <dbReference type="ARBA" id="ARBA00023108"/>
    </source>
</evidence>
<dbReference type="OrthoDB" id="60033at2759"/>
<feature type="compositionally biased region" description="Low complexity" evidence="8">
    <location>
        <begin position="198"/>
        <end position="214"/>
    </location>
</feature>
<dbReference type="PROSITE" id="PS50110">
    <property type="entry name" value="RESPONSE_REGULATORY"/>
    <property type="match status" value="1"/>
</dbReference>
<sequence>MECEIRDLGCAGGISKQTEVGKRKDELSNRNRNREVKVESNSVKRVIRWERFLPKKVVRVLLVENDDSTRHIVAALLRKCNYQVVAVADGIKAWDILKERHYNFDLVLTEVMMPSLSGTDLLSKIMSSDMCKNIPVIMTSSNDSISIVLKCMLMGAVDFLVKPVRKNELKNLWQHVWRKCCSVDPENGNSNHRKLDGGSDNESSSKGSSSNAASGNIFEISDSCDKGSDTRSSCSIAAIQTKSMHMQEGPGPPQMEYTNVLKETDLELEKHGAYVAKAATSSMYKKRKAKDNLTEIEIKLTLSIHKNAVSTDEVREENISNDGPPYRKGDIDSVRNKEGESVSPRLLDGHDGSSVPSKVIIGTEISENCRFWGLEIDHPENRLHECEKADAKRNTCDSGSLPSLELSLRSQLKSQNGKDFQENHVLKHSEASAFSRYGNARRRLSCPSSSSSSFCMRTNELCNSNVQINSTNDNSKSPSPLIDLPTTSQVNGREDSVDCQCQPSSGSNKEGACPSYVPSGEDVCHPSTGKPLCHQLQYGVGPFPVPIGALPFQSFWGGYGATFQPHLHPQPSVSLSGSTALPKELVVVSPNPSVEIGNQANNMPQTFNCHPIYGNHNPPQFLHWMDQRTDVESAPSRVLLTTSGEKVYQGRNSNSGVTVASERKGGNEGMDVAANAGIALERVRGDGIQNCNVNWLDCDRSRREAALTKFRLKRKDRCFEKKVRYHNRKKLAEQRPRLKGQFVCQAVAESTSLATESD</sequence>
<feature type="domain" description="Response regulatory" evidence="9">
    <location>
        <begin position="59"/>
        <end position="177"/>
    </location>
</feature>
<evidence type="ECO:0000259" key="10">
    <source>
        <dbReference type="PROSITE" id="PS51017"/>
    </source>
</evidence>
<dbReference type="GO" id="GO:0005634">
    <property type="term" value="C:nucleus"/>
    <property type="evidence" value="ECO:0007669"/>
    <property type="project" value="UniProtKB-SubCell"/>
</dbReference>
<reference evidence="11 12" key="1">
    <citation type="submission" date="2017-09" db="EMBL/GenBank/DDBJ databases">
        <title>WGS assembly of Aquilegia coerulea Goldsmith.</title>
        <authorList>
            <person name="Hodges S."/>
            <person name="Kramer E."/>
            <person name="Nordborg M."/>
            <person name="Tomkins J."/>
            <person name="Borevitz J."/>
            <person name="Derieg N."/>
            <person name="Yan J."/>
            <person name="Mihaltcheva S."/>
            <person name="Hayes R.D."/>
            <person name="Rokhsar D."/>
        </authorList>
    </citation>
    <scope>NUCLEOTIDE SEQUENCE [LARGE SCALE GENOMIC DNA]</scope>
    <source>
        <strain evidence="12">cv. Goldsmith</strain>
    </source>
</reference>
<dbReference type="AlphaFoldDB" id="A0A2G5EF21"/>
<dbReference type="PANTHER" id="PTHR43874">
    <property type="entry name" value="TWO-COMPONENT RESPONSE REGULATOR"/>
    <property type="match status" value="1"/>
</dbReference>
<evidence type="ECO:0000256" key="2">
    <source>
        <dbReference type="ARBA" id="ARBA00010330"/>
    </source>
</evidence>
<dbReference type="Pfam" id="PF00072">
    <property type="entry name" value="Response_reg"/>
    <property type="match status" value="1"/>
</dbReference>
<protein>
    <submittedName>
        <fullName evidence="11">Uncharacterized protein</fullName>
    </submittedName>
</protein>
<dbReference type="InterPro" id="IPR045279">
    <property type="entry name" value="ARR-like"/>
</dbReference>
<proteinExistence type="inferred from homology"/>
<name>A0A2G5EF21_AQUCA</name>
<dbReference type="STRING" id="218851.A0A2G5EF21"/>
<dbReference type="InterPro" id="IPR010402">
    <property type="entry name" value="CCT_domain"/>
</dbReference>
<evidence type="ECO:0000256" key="3">
    <source>
        <dbReference type="ARBA" id="ARBA00023012"/>
    </source>
</evidence>
<evidence type="ECO:0000256" key="1">
    <source>
        <dbReference type="ARBA" id="ARBA00004123"/>
    </source>
</evidence>
<feature type="compositionally biased region" description="Basic and acidic residues" evidence="8">
    <location>
        <begin position="325"/>
        <end position="340"/>
    </location>
</feature>
<evidence type="ECO:0000259" key="9">
    <source>
        <dbReference type="PROSITE" id="PS50110"/>
    </source>
</evidence>
<feature type="region of interest" description="Disordered" evidence="8">
    <location>
        <begin position="188"/>
        <end position="214"/>
    </location>
</feature>
<keyword evidence="5 7" id="KW-0539">Nucleus</keyword>
<gene>
    <name evidence="11" type="ORF">AQUCO_00900717v1</name>
</gene>
<evidence type="ECO:0000256" key="8">
    <source>
        <dbReference type="SAM" id="MobiDB-lite"/>
    </source>
</evidence>
<evidence type="ECO:0000256" key="6">
    <source>
        <dbReference type="PROSITE-ProRule" id="PRU00169"/>
    </source>
</evidence>
<dbReference type="InParanoid" id="A0A2G5EF21"/>
<dbReference type="PANTHER" id="PTHR43874:SF117">
    <property type="entry name" value="TWO-COMPONENT RESPONSE REGULATOR-LIKE APRR3"/>
    <property type="match status" value="1"/>
</dbReference>
<dbReference type="Gene3D" id="3.40.50.2300">
    <property type="match status" value="1"/>
</dbReference>
<feature type="compositionally biased region" description="Polar residues" evidence="8">
    <location>
        <begin position="499"/>
        <end position="508"/>
    </location>
</feature>
<evidence type="ECO:0000313" key="11">
    <source>
        <dbReference type="EMBL" id="PIA54365.1"/>
    </source>
</evidence>
<evidence type="ECO:0000256" key="7">
    <source>
        <dbReference type="PROSITE-ProRule" id="PRU00357"/>
    </source>
</evidence>
<feature type="domain" description="CCT" evidence="10">
    <location>
        <begin position="703"/>
        <end position="745"/>
    </location>
</feature>
<dbReference type="GO" id="GO:0048511">
    <property type="term" value="P:rhythmic process"/>
    <property type="evidence" value="ECO:0007669"/>
    <property type="project" value="UniProtKB-KW"/>
</dbReference>
<dbReference type="InterPro" id="IPR001789">
    <property type="entry name" value="Sig_transdc_resp-reg_receiver"/>
</dbReference>
<keyword evidence="4" id="KW-0090">Biological rhythms</keyword>
<dbReference type="GO" id="GO:0009736">
    <property type="term" value="P:cytokinin-activated signaling pathway"/>
    <property type="evidence" value="ECO:0007669"/>
    <property type="project" value="InterPro"/>
</dbReference>
<dbReference type="Proteomes" id="UP000230069">
    <property type="component" value="Unassembled WGS sequence"/>
</dbReference>
<feature type="region of interest" description="Disordered" evidence="8">
    <location>
        <begin position="313"/>
        <end position="351"/>
    </location>
</feature>
<dbReference type="SMART" id="SM00448">
    <property type="entry name" value="REC"/>
    <property type="match status" value="1"/>
</dbReference>
<comment type="subcellular location">
    <subcellularLocation>
        <location evidence="1 7">Nucleus</location>
    </subcellularLocation>
</comment>
<feature type="region of interest" description="Disordered" evidence="8">
    <location>
        <begin position="488"/>
        <end position="513"/>
    </location>
</feature>
<dbReference type="Pfam" id="PF06203">
    <property type="entry name" value="CCT"/>
    <property type="match status" value="1"/>
</dbReference>